<dbReference type="AlphaFoldDB" id="A0A5E4QUD4"/>
<dbReference type="Pfam" id="PF06581">
    <property type="entry name" value="p31comet"/>
    <property type="match status" value="1"/>
</dbReference>
<evidence type="ECO:0008006" key="3">
    <source>
        <dbReference type="Google" id="ProtNLM"/>
    </source>
</evidence>
<evidence type="ECO:0000313" key="2">
    <source>
        <dbReference type="Proteomes" id="UP000324832"/>
    </source>
</evidence>
<sequence>MLQTEKINIDSDIGDQLTSISLGHIVAELIKFIAYQRLQIPYTYQWLKQLVTKKKEAKVVKDSYQSERYFHVASSALDNLDYVIKSIIKEVGGVSLPDEICIAFGATPISCKEIYRILLPSVCHKPQCHSNNIATDQKIQKNVFRNLVTSEQLSKIFYEPLPPTKMYIFLKILSQKQQDVICHDSFVIVNGYKIPKSCKVVIINFRTSNTNMTCCNEFEVFSDQISNSLSQVSIEGEDSDALDEIETTENVKWFQSMYVMKGFKDCIVNGSSITNSWFQSS</sequence>
<proteinExistence type="predicted"/>
<organism evidence="1 2">
    <name type="scientific">Leptidea sinapis</name>
    <dbReference type="NCBI Taxonomy" id="189913"/>
    <lineage>
        <taxon>Eukaryota</taxon>
        <taxon>Metazoa</taxon>
        <taxon>Ecdysozoa</taxon>
        <taxon>Arthropoda</taxon>
        <taxon>Hexapoda</taxon>
        <taxon>Insecta</taxon>
        <taxon>Pterygota</taxon>
        <taxon>Neoptera</taxon>
        <taxon>Endopterygota</taxon>
        <taxon>Lepidoptera</taxon>
        <taxon>Glossata</taxon>
        <taxon>Ditrysia</taxon>
        <taxon>Papilionoidea</taxon>
        <taxon>Pieridae</taxon>
        <taxon>Dismorphiinae</taxon>
        <taxon>Leptidea</taxon>
    </lineage>
</organism>
<gene>
    <name evidence="1" type="ORF">LSINAPIS_LOCUS11971</name>
</gene>
<dbReference type="OrthoDB" id="6334764at2759"/>
<dbReference type="Gene3D" id="3.30.900.20">
    <property type="match status" value="1"/>
</dbReference>
<dbReference type="Proteomes" id="UP000324832">
    <property type="component" value="Unassembled WGS sequence"/>
</dbReference>
<protein>
    <recommendedName>
        <fullName evidence="3">MAD2L1-binding protein</fullName>
    </recommendedName>
</protein>
<reference evidence="1 2" key="1">
    <citation type="submission" date="2017-07" db="EMBL/GenBank/DDBJ databases">
        <authorList>
            <person name="Talla V."/>
            <person name="Backstrom N."/>
        </authorList>
    </citation>
    <scope>NUCLEOTIDE SEQUENCE [LARGE SCALE GENOMIC DNA]</scope>
</reference>
<evidence type="ECO:0000313" key="1">
    <source>
        <dbReference type="EMBL" id="VVD01585.1"/>
    </source>
</evidence>
<dbReference type="PANTHER" id="PTHR15681">
    <property type="entry name" value="MAD2L1-BINDING PROTEIN"/>
    <property type="match status" value="1"/>
</dbReference>
<dbReference type="PANTHER" id="PTHR15681:SF1">
    <property type="entry name" value="MAD2L1-BINDING PROTEIN"/>
    <property type="match status" value="1"/>
</dbReference>
<dbReference type="EMBL" id="FZQP02005443">
    <property type="protein sequence ID" value="VVD01585.1"/>
    <property type="molecule type" value="Genomic_DNA"/>
</dbReference>
<dbReference type="GO" id="GO:0007096">
    <property type="term" value="P:regulation of exit from mitosis"/>
    <property type="evidence" value="ECO:0007669"/>
    <property type="project" value="InterPro"/>
</dbReference>
<name>A0A5E4QUD4_9NEOP</name>
<dbReference type="GO" id="GO:0005634">
    <property type="term" value="C:nucleus"/>
    <property type="evidence" value="ECO:0007669"/>
    <property type="project" value="InterPro"/>
</dbReference>
<dbReference type="InterPro" id="IPR009511">
    <property type="entry name" value="MAD1/Cdc20-bound-Mad2-bd"/>
</dbReference>
<dbReference type="InterPro" id="IPR053729">
    <property type="entry name" value="MAD2L1BP_domain_sf"/>
</dbReference>
<accession>A0A5E4QUD4</accession>
<keyword evidence="2" id="KW-1185">Reference proteome</keyword>